<evidence type="ECO:0000259" key="9">
    <source>
        <dbReference type="Pfam" id="PF13490"/>
    </source>
</evidence>
<feature type="compositionally biased region" description="Low complexity" evidence="6">
    <location>
        <begin position="362"/>
        <end position="373"/>
    </location>
</feature>
<feature type="region of interest" description="Disordered" evidence="6">
    <location>
        <begin position="362"/>
        <end position="381"/>
    </location>
</feature>
<feature type="compositionally biased region" description="Pro residues" evidence="6">
    <location>
        <begin position="417"/>
        <end position="460"/>
    </location>
</feature>
<keyword evidence="3" id="KW-0731">Sigma factor</keyword>
<evidence type="ECO:0000256" key="7">
    <source>
        <dbReference type="SAM" id="Phobius"/>
    </source>
</evidence>
<dbReference type="GO" id="GO:0003677">
    <property type="term" value="F:DNA binding"/>
    <property type="evidence" value="ECO:0007669"/>
    <property type="project" value="UniProtKB-KW"/>
</dbReference>
<evidence type="ECO:0000256" key="5">
    <source>
        <dbReference type="ARBA" id="ARBA00023163"/>
    </source>
</evidence>
<dbReference type="InterPro" id="IPR014284">
    <property type="entry name" value="RNA_pol_sigma-70_dom"/>
</dbReference>
<dbReference type="PANTHER" id="PTHR43133:SF8">
    <property type="entry name" value="RNA POLYMERASE SIGMA FACTOR HI_1459-RELATED"/>
    <property type="match status" value="1"/>
</dbReference>
<comment type="similarity">
    <text evidence="1">Belongs to the sigma-70 factor family. ECF subfamily.</text>
</comment>
<keyword evidence="2" id="KW-0805">Transcription regulation</keyword>
<accession>A0AB39YPX9</accession>
<keyword evidence="7" id="KW-0472">Membrane</keyword>
<dbReference type="InterPro" id="IPR013324">
    <property type="entry name" value="RNA_pol_sigma_r3/r4-like"/>
</dbReference>
<feature type="compositionally biased region" description="Pro residues" evidence="6">
    <location>
        <begin position="399"/>
        <end position="409"/>
    </location>
</feature>
<dbReference type="Gene3D" id="1.10.1740.10">
    <property type="match status" value="1"/>
</dbReference>
<keyword evidence="5" id="KW-0804">Transcription</keyword>
<dbReference type="Pfam" id="PF04542">
    <property type="entry name" value="Sigma70_r2"/>
    <property type="match status" value="1"/>
</dbReference>
<dbReference type="InterPro" id="IPR041916">
    <property type="entry name" value="Anti_sigma_zinc_sf"/>
</dbReference>
<name>A0AB39YPX9_9MICC</name>
<keyword evidence="4" id="KW-0238">DNA-binding</keyword>
<dbReference type="InterPro" id="IPR039425">
    <property type="entry name" value="RNA_pol_sigma-70-like"/>
</dbReference>
<dbReference type="SUPFAM" id="SSF88659">
    <property type="entry name" value="Sigma3 and sigma4 domains of RNA polymerase sigma factors"/>
    <property type="match status" value="1"/>
</dbReference>
<dbReference type="InterPro" id="IPR013325">
    <property type="entry name" value="RNA_pol_sigma_r2"/>
</dbReference>
<sequence length="460" mass="48073">MREPAAPAQEEVGEPSDEDLIRSVEGNDAAAIENLYRRHVPAARAFAKRLVGNDFDSDDITSEAFLKAVSAIQRGNGPTGPFRPYLLRAVRTSAADHWNALSRHDLVEDTAETPEEETGYDHVLNEADRKLASTAFASLPPRWQTVLWHVDVEGEPPRNVGPLLGLEPNAVSAVAARARKGLRQAYLEAYIASSLDEKCKPYLPLLAKSVLEGLSPAEDLRLQNHLKGCPACSSAILSLADARSTMRRAVAPWLLGIAAGSPVLEMVGPETAQPHNAEQSKDPEAGSKRWVVGVLIAFVAALAAAAVALSMVPGQPTALPAGAEEKRPATAPDLPPAGTPSQAAPSEPADDPDIALPLLPVLPELPETGPEPESYLPVEPSRPILVTVPPKSPTGAITPTPPAIVPSAPPTGSWIVFPPPTPATPKPSAPSGPASPPASSPAPTLSPTPTAPVPAPSRGL</sequence>
<feature type="region of interest" description="Disordered" evidence="6">
    <location>
        <begin position="319"/>
        <end position="356"/>
    </location>
</feature>
<gene>
    <name evidence="10" type="ORF">ABQM86_18630</name>
</gene>
<evidence type="ECO:0000256" key="2">
    <source>
        <dbReference type="ARBA" id="ARBA00023015"/>
    </source>
</evidence>
<evidence type="ECO:0000256" key="3">
    <source>
        <dbReference type="ARBA" id="ARBA00023082"/>
    </source>
</evidence>
<dbReference type="NCBIfam" id="TIGR02937">
    <property type="entry name" value="sigma70-ECF"/>
    <property type="match status" value="1"/>
</dbReference>
<evidence type="ECO:0000313" key="10">
    <source>
        <dbReference type="EMBL" id="XDV70956.1"/>
    </source>
</evidence>
<dbReference type="PANTHER" id="PTHR43133">
    <property type="entry name" value="RNA POLYMERASE ECF-TYPE SIGMA FACTO"/>
    <property type="match status" value="1"/>
</dbReference>
<proteinExistence type="inferred from homology"/>
<evidence type="ECO:0000259" key="8">
    <source>
        <dbReference type="Pfam" id="PF04542"/>
    </source>
</evidence>
<feature type="region of interest" description="Disordered" evidence="6">
    <location>
        <begin position="391"/>
        <end position="460"/>
    </location>
</feature>
<dbReference type="Pfam" id="PF13490">
    <property type="entry name" value="zf-HC2"/>
    <property type="match status" value="1"/>
</dbReference>
<dbReference type="Gene3D" id="1.10.10.10">
    <property type="entry name" value="Winged helix-like DNA-binding domain superfamily/Winged helix DNA-binding domain"/>
    <property type="match status" value="1"/>
</dbReference>
<reference evidence="10" key="1">
    <citation type="submission" date="2024-07" db="EMBL/GenBank/DDBJ databases">
        <authorList>
            <person name="Li J."/>
            <person name="Wei H."/>
            <person name="Ma J."/>
        </authorList>
    </citation>
    <scope>NUCLEOTIDE SEQUENCE</scope>
    <source>
        <strain evidence="10">AMU7</strain>
    </source>
</reference>
<dbReference type="InterPro" id="IPR027383">
    <property type="entry name" value="Znf_put"/>
</dbReference>
<protein>
    <submittedName>
        <fullName evidence="10">Sigma-70 family RNA polymerase sigma factor</fullName>
    </submittedName>
</protein>
<dbReference type="InterPro" id="IPR007627">
    <property type="entry name" value="RNA_pol_sigma70_r2"/>
</dbReference>
<dbReference type="Gene3D" id="1.10.10.1320">
    <property type="entry name" value="Anti-sigma factor, zinc-finger domain"/>
    <property type="match status" value="1"/>
</dbReference>
<evidence type="ECO:0000256" key="4">
    <source>
        <dbReference type="ARBA" id="ARBA00023125"/>
    </source>
</evidence>
<dbReference type="PRINTS" id="PR01217">
    <property type="entry name" value="PRICHEXTENSN"/>
</dbReference>
<dbReference type="GO" id="GO:0016987">
    <property type="term" value="F:sigma factor activity"/>
    <property type="evidence" value="ECO:0007669"/>
    <property type="project" value="UniProtKB-KW"/>
</dbReference>
<feature type="domain" description="Putative zinc-finger" evidence="9">
    <location>
        <begin position="199"/>
        <end position="232"/>
    </location>
</feature>
<feature type="transmembrane region" description="Helical" evidence="7">
    <location>
        <begin position="290"/>
        <end position="312"/>
    </location>
</feature>
<dbReference type="RefSeq" id="WP_369745249.1">
    <property type="nucleotide sequence ID" value="NZ_CP165735.1"/>
</dbReference>
<dbReference type="AlphaFoldDB" id="A0AB39YPX9"/>
<dbReference type="EMBL" id="CP165735">
    <property type="protein sequence ID" value="XDV70956.1"/>
    <property type="molecule type" value="Genomic_DNA"/>
</dbReference>
<dbReference type="GO" id="GO:0006352">
    <property type="term" value="P:DNA-templated transcription initiation"/>
    <property type="evidence" value="ECO:0007669"/>
    <property type="project" value="InterPro"/>
</dbReference>
<keyword evidence="7" id="KW-1133">Transmembrane helix</keyword>
<dbReference type="InterPro" id="IPR036388">
    <property type="entry name" value="WH-like_DNA-bd_sf"/>
</dbReference>
<evidence type="ECO:0000256" key="1">
    <source>
        <dbReference type="ARBA" id="ARBA00010641"/>
    </source>
</evidence>
<dbReference type="SUPFAM" id="SSF88946">
    <property type="entry name" value="Sigma2 domain of RNA polymerase sigma factors"/>
    <property type="match status" value="1"/>
</dbReference>
<keyword evidence="7" id="KW-0812">Transmembrane</keyword>
<feature type="domain" description="RNA polymerase sigma-70 region 2" evidence="8">
    <location>
        <begin position="35"/>
        <end position="103"/>
    </location>
</feature>
<organism evidence="10">
    <name type="scientific">Paenarthrobacter sp. AMU7</name>
    <dbReference type="NCBI Taxonomy" id="3162492"/>
    <lineage>
        <taxon>Bacteria</taxon>
        <taxon>Bacillati</taxon>
        <taxon>Actinomycetota</taxon>
        <taxon>Actinomycetes</taxon>
        <taxon>Micrococcales</taxon>
        <taxon>Micrococcaceae</taxon>
        <taxon>Paenarthrobacter</taxon>
    </lineage>
</organism>
<evidence type="ECO:0000256" key="6">
    <source>
        <dbReference type="SAM" id="MobiDB-lite"/>
    </source>
</evidence>